<dbReference type="AlphaFoldDB" id="A0A1H2UN68"/>
<dbReference type="Gene3D" id="3.10.450.50">
    <property type="match status" value="1"/>
</dbReference>
<evidence type="ECO:0000313" key="2">
    <source>
        <dbReference type="EMBL" id="SDW57532.1"/>
    </source>
</evidence>
<reference evidence="2 3" key="1">
    <citation type="submission" date="2016-10" db="EMBL/GenBank/DDBJ databases">
        <authorList>
            <person name="de Groot N.N."/>
        </authorList>
    </citation>
    <scope>NUCLEOTIDE SEQUENCE [LARGE SCALE GENOMIC DNA]</scope>
    <source>
        <strain evidence="2 3">DSM 23126</strain>
    </source>
</reference>
<dbReference type="Pfam" id="PF14534">
    <property type="entry name" value="DUF4440"/>
    <property type="match status" value="1"/>
</dbReference>
<dbReference type="InterPro" id="IPR027843">
    <property type="entry name" value="DUF4440"/>
</dbReference>
<dbReference type="OrthoDB" id="121974at2"/>
<dbReference type="InterPro" id="IPR032710">
    <property type="entry name" value="NTF2-like_dom_sf"/>
</dbReference>
<keyword evidence="3" id="KW-1185">Reference proteome</keyword>
<dbReference type="EMBL" id="FNNC01000003">
    <property type="protein sequence ID" value="SDW57532.1"/>
    <property type="molecule type" value="Genomic_DNA"/>
</dbReference>
<dbReference type="RefSeq" id="WP_091613983.1">
    <property type="nucleotide sequence ID" value="NZ_FNNC01000003.1"/>
</dbReference>
<dbReference type="Proteomes" id="UP000199488">
    <property type="component" value="Unassembled WGS sequence"/>
</dbReference>
<sequence>MEDIRQLEEDLLKPSIRRSAVEVSRLLAEDFQEIGASGRIFTREDVIFGLEEERPVHRAVADYKTKPLSEHLYLATYTVTSELGTSLRSSIWRKTASSWELVFHQGTPKKANQP</sequence>
<accession>A0A1H2UN68</accession>
<dbReference type="STRING" id="1122204.SAMN05421781_1804"/>
<protein>
    <recommendedName>
        <fullName evidence="1">DUF4440 domain-containing protein</fullName>
    </recommendedName>
</protein>
<name>A0A1H2UN68_9BACI</name>
<evidence type="ECO:0000259" key="1">
    <source>
        <dbReference type="Pfam" id="PF14534"/>
    </source>
</evidence>
<organism evidence="2 3">
    <name type="scientific">Marinococcus luteus</name>
    <dbReference type="NCBI Taxonomy" id="1122204"/>
    <lineage>
        <taxon>Bacteria</taxon>
        <taxon>Bacillati</taxon>
        <taxon>Bacillota</taxon>
        <taxon>Bacilli</taxon>
        <taxon>Bacillales</taxon>
        <taxon>Bacillaceae</taxon>
        <taxon>Marinococcus</taxon>
    </lineage>
</organism>
<feature type="domain" description="DUF4440" evidence="1">
    <location>
        <begin position="4"/>
        <end position="100"/>
    </location>
</feature>
<dbReference type="SUPFAM" id="SSF54427">
    <property type="entry name" value="NTF2-like"/>
    <property type="match status" value="1"/>
</dbReference>
<proteinExistence type="predicted"/>
<gene>
    <name evidence="2" type="ORF">SAMN05421781_1804</name>
</gene>
<evidence type="ECO:0000313" key="3">
    <source>
        <dbReference type="Proteomes" id="UP000199488"/>
    </source>
</evidence>